<protein>
    <submittedName>
        <fullName evidence="1">Uncharacterized protein</fullName>
    </submittedName>
</protein>
<dbReference type="AlphaFoldDB" id="A0A5Q4C601"/>
<dbReference type="Proteomes" id="UP000326340">
    <property type="component" value="Unassembled WGS sequence"/>
</dbReference>
<dbReference type="OrthoDB" id="4840460at2759"/>
<reference evidence="1 2" key="1">
    <citation type="journal article" date="2019" name="Sci. Rep.">
        <title>Colletotrichum shisoi sp. nov., an anthracnose pathogen of Perilla frutescens in Japan: molecular phylogenetic, morphological and genomic evidence.</title>
        <authorList>
            <person name="Gan P."/>
            <person name="Tsushima A."/>
            <person name="Hiroyama R."/>
            <person name="Narusaka M."/>
            <person name="Takano Y."/>
            <person name="Narusaka Y."/>
            <person name="Kawaradani M."/>
            <person name="Damm U."/>
            <person name="Shirasu K."/>
        </authorList>
    </citation>
    <scope>NUCLEOTIDE SEQUENCE [LARGE SCALE GENOMIC DNA]</scope>
    <source>
        <strain evidence="1 2">PG-2018a</strain>
    </source>
</reference>
<keyword evidence="2" id="KW-1185">Reference proteome</keyword>
<dbReference type="EMBL" id="PUHP01000038">
    <property type="protein sequence ID" value="TQN74431.1"/>
    <property type="molecule type" value="Genomic_DNA"/>
</dbReference>
<evidence type="ECO:0000313" key="1">
    <source>
        <dbReference type="EMBL" id="TQN74431.1"/>
    </source>
</evidence>
<comment type="caution">
    <text evidence="1">The sequence shown here is derived from an EMBL/GenBank/DDBJ whole genome shotgun (WGS) entry which is preliminary data.</text>
</comment>
<accession>A0A5Q4C601</accession>
<sequence>MASNNQEAWNLTAAMQETPKHFVFLACLPGTVLSGNSAATLLAAVIQPEDPSTFLCHWINRSALEAADGTNRCSTVTTFRDCPKLVMLISPAEILRLGDWCIRSLPREETYFAYSPKIPCQFYAYVGDVSTMYNGMCQISHNPQKDLYWWEPPALGHPFTLGVHWTESDCVFSYEHQIPLQRPNIPLSAPFHHNPTLSQNPLPNPRLIPQTPGQMGYTGFLSSQYQAIRSDGMTHSSASMPPVGNFRDEVEMNTTRVHSFGPALSDEDAEERYILMMQLRSSDDVGSIVESKLHMIIADFFVEDMMVEFDVPIVFKWPQMPYLMATESYTPSQPGFRVDLTPTSEKAFRGRA</sequence>
<gene>
    <name evidence="1" type="ORF">CSHISOI_00947</name>
</gene>
<organism evidence="1 2">
    <name type="scientific">Colletotrichum shisoi</name>
    <dbReference type="NCBI Taxonomy" id="2078593"/>
    <lineage>
        <taxon>Eukaryota</taxon>
        <taxon>Fungi</taxon>
        <taxon>Dikarya</taxon>
        <taxon>Ascomycota</taxon>
        <taxon>Pezizomycotina</taxon>
        <taxon>Sordariomycetes</taxon>
        <taxon>Hypocreomycetidae</taxon>
        <taxon>Glomerellales</taxon>
        <taxon>Glomerellaceae</taxon>
        <taxon>Colletotrichum</taxon>
        <taxon>Colletotrichum destructivum species complex</taxon>
    </lineage>
</organism>
<proteinExistence type="predicted"/>
<name>A0A5Q4C601_9PEZI</name>
<evidence type="ECO:0000313" key="2">
    <source>
        <dbReference type="Proteomes" id="UP000326340"/>
    </source>
</evidence>